<evidence type="ECO:0008006" key="9">
    <source>
        <dbReference type="Google" id="ProtNLM"/>
    </source>
</evidence>
<feature type="transmembrane region" description="Helical" evidence="6">
    <location>
        <begin position="20"/>
        <end position="41"/>
    </location>
</feature>
<evidence type="ECO:0000313" key="8">
    <source>
        <dbReference type="Proteomes" id="UP000826271"/>
    </source>
</evidence>
<evidence type="ECO:0000313" key="7">
    <source>
        <dbReference type="EMBL" id="KAG8375825.1"/>
    </source>
</evidence>
<dbReference type="AlphaFoldDB" id="A0AAV6X9K5"/>
<dbReference type="EMBL" id="WHWC01000010">
    <property type="protein sequence ID" value="KAG8375825.1"/>
    <property type="molecule type" value="Genomic_DNA"/>
</dbReference>
<dbReference type="PANTHER" id="PTHR12050">
    <property type="entry name" value="LEPTIN RECEPTOR-RELATED"/>
    <property type="match status" value="1"/>
</dbReference>
<dbReference type="GO" id="GO:0032511">
    <property type="term" value="P:late endosome to vacuole transport via multivesicular body sorting pathway"/>
    <property type="evidence" value="ECO:0007669"/>
    <property type="project" value="TreeGrafter"/>
</dbReference>
<evidence type="ECO:0000256" key="1">
    <source>
        <dbReference type="ARBA" id="ARBA00004141"/>
    </source>
</evidence>
<evidence type="ECO:0000256" key="2">
    <source>
        <dbReference type="ARBA" id="ARBA00005645"/>
    </source>
</evidence>
<organism evidence="7 8">
    <name type="scientific">Buddleja alternifolia</name>
    <dbReference type="NCBI Taxonomy" id="168488"/>
    <lineage>
        <taxon>Eukaryota</taxon>
        <taxon>Viridiplantae</taxon>
        <taxon>Streptophyta</taxon>
        <taxon>Embryophyta</taxon>
        <taxon>Tracheophyta</taxon>
        <taxon>Spermatophyta</taxon>
        <taxon>Magnoliopsida</taxon>
        <taxon>eudicotyledons</taxon>
        <taxon>Gunneridae</taxon>
        <taxon>Pentapetalae</taxon>
        <taxon>asterids</taxon>
        <taxon>lamiids</taxon>
        <taxon>Lamiales</taxon>
        <taxon>Scrophulariaceae</taxon>
        <taxon>Buddlejeae</taxon>
        <taxon>Buddleja</taxon>
    </lineage>
</organism>
<comment type="caution">
    <text evidence="7">The sequence shown here is derived from an EMBL/GenBank/DDBJ whole genome shotgun (WGS) entry which is preliminary data.</text>
</comment>
<dbReference type="GO" id="GO:0016020">
    <property type="term" value="C:membrane"/>
    <property type="evidence" value="ECO:0007669"/>
    <property type="project" value="UniProtKB-SubCell"/>
</dbReference>
<evidence type="ECO:0000256" key="6">
    <source>
        <dbReference type="SAM" id="Phobius"/>
    </source>
</evidence>
<accession>A0AAV6X9K5</accession>
<keyword evidence="4 6" id="KW-1133">Transmembrane helix</keyword>
<feature type="transmembrane region" description="Helical" evidence="6">
    <location>
        <begin position="82"/>
        <end position="98"/>
    </location>
</feature>
<feature type="transmembrane region" description="Helical" evidence="6">
    <location>
        <begin position="47"/>
        <end position="70"/>
    </location>
</feature>
<comment type="similarity">
    <text evidence="2">Belongs to the OB-RGRP/VPS55 family.</text>
</comment>
<dbReference type="PANTHER" id="PTHR12050:SF1">
    <property type="entry name" value="VACUOLAR PROTEIN SORTING-ASSOCIATED PROTEIN 55 HOMOLOG"/>
    <property type="match status" value="1"/>
</dbReference>
<keyword evidence="3 6" id="KW-0812">Transmembrane</keyword>
<sequence>MADLPRYMRACLQTGKLAMLAILVSAGIVLQILACALYNNWWPMLTALMYVVLPMPLIFLAGADTSALYSESTSGWIDATKFLTGASAVGSIAIPVILKHAGVIGWGALAMELSSLFIFVLAILCYIGTNEDDDGGYTTMF</sequence>
<evidence type="ECO:0000256" key="5">
    <source>
        <dbReference type="ARBA" id="ARBA00023136"/>
    </source>
</evidence>
<evidence type="ECO:0000256" key="4">
    <source>
        <dbReference type="ARBA" id="ARBA00022989"/>
    </source>
</evidence>
<proteinExistence type="inferred from homology"/>
<gene>
    <name evidence="7" type="ORF">BUALT_Bualt10G0140600</name>
</gene>
<feature type="transmembrane region" description="Helical" evidence="6">
    <location>
        <begin position="104"/>
        <end position="127"/>
    </location>
</feature>
<dbReference type="GO" id="GO:0005768">
    <property type="term" value="C:endosome"/>
    <property type="evidence" value="ECO:0007669"/>
    <property type="project" value="TreeGrafter"/>
</dbReference>
<evidence type="ECO:0000256" key="3">
    <source>
        <dbReference type="ARBA" id="ARBA00022692"/>
    </source>
</evidence>
<protein>
    <recommendedName>
        <fullName evidence="9">Vacuolar protein sorting 55</fullName>
    </recommendedName>
</protein>
<dbReference type="Proteomes" id="UP000826271">
    <property type="component" value="Unassembled WGS sequence"/>
</dbReference>
<comment type="subcellular location">
    <subcellularLocation>
        <location evidence="1">Membrane</location>
        <topology evidence="1">Multi-pass membrane protein</topology>
    </subcellularLocation>
</comment>
<reference evidence="7" key="1">
    <citation type="submission" date="2019-10" db="EMBL/GenBank/DDBJ databases">
        <authorList>
            <person name="Zhang R."/>
            <person name="Pan Y."/>
            <person name="Wang J."/>
            <person name="Ma R."/>
            <person name="Yu S."/>
        </authorList>
    </citation>
    <scope>NUCLEOTIDE SEQUENCE</scope>
    <source>
        <strain evidence="7">LA-IB0</strain>
        <tissue evidence="7">Leaf</tissue>
    </source>
</reference>
<keyword evidence="5 6" id="KW-0472">Membrane</keyword>
<keyword evidence="8" id="KW-1185">Reference proteome</keyword>
<dbReference type="InterPro" id="IPR007262">
    <property type="entry name" value="Vps55/LEPROT"/>
</dbReference>
<name>A0AAV6X9K5_9LAMI</name>
<dbReference type="Pfam" id="PF04133">
    <property type="entry name" value="Vps55"/>
    <property type="match status" value="1"/>
</dbReference>